<keyword evidence="6" id="KW-1185">Reference proteome</keyword>
<reference evidence="5" key="1">
    <citation type="submission" date="2020-10" db="EMBL/GenBank/DDBJ databases">
        <title>Phylogeny of dyella-like bacteria.</title>
        <authorList>
            <person name="Fu J."/>
        </authorList>
    </citation>
    <scope>NUCLEOTIDE SEQUENCE</scope>
    <source>
        <strain evidence="5">DHON07</strain>
    </source>
</reference>
<feature type="chain" id="PRO_5045326955" description="PilY1 beta-propeller domain-containing protein" evidence="3">
    <location>
        <begin position="17"/>
        <end position="722"/>
    </location>
</feature>
<dbReference type="InterPro" id="IPR008707">
    <property type="entry name" value="B-propeller_PilY1"/>
</dbReference>
<keyword evidence="2" id="KW-0106">Calcium</keyword>
<comment type="caution">
    <text evidence="5">The sequence shown here is derived from an EMBL/GenBank/DDBJ whole genome shotgun (WGS) entry which is preliminary data.</text>
</comment>
<gene>
    <name evidence="5" type="ORF">ISS99_18470</name>
</gene>
<protein>
    <recommendedName>
        <fullName evidence="4">PilY1 beta-propeller domain-containing protein</fullName>
    </recommendedName>
</protein>
<dbReference type="Proteomes" id="UP001430193">
    <property type="component" value="Unassembled WGS sequence"/>
</dbReference>
<evidence type="ECO:0000256" key="2">
    <source>
        <dbReference type="ARBA" id="ARBA00022837"/>
    </source>
</evidence>
<dbReference type="EMBL" id="JADIKF010000040">
    <property type="protein sequence ID" value="MBM7131512.1"/>
    <property type="molecule type" value="Genomic_DNA"/>
</dbReference>
<keyword evidence="3" id="KW-0732">Signal</keyword>
<evidence type="ECO:0000256" key="3">
    <source>
        <dbReference type="SAM" id="SignalP"/>
    </source>
</evidence>
<evidence type="ECO:0000259" key="4">
    <source>
        <dbReference type="Pfam" id="PF05567"/>
    </source>
</evidence>
<organism evidence="5 6">
    <name type="scientific">Dyella mobilis</name>
    <dbReference type="NCBI Taxonomy" id="1849582"/>
    <lineage>
        <taxon>Bacteria</taxon>
        <taxon>Pseudomonadati</taxon>
        <taxon>Pseudomonadota</taxon>
        <taxon>Gammaproteobacteria</taxon>
        <taxon>Lysobacterales</taxon>
        <taxon>Rhodanobacteraceae</taxon>
        <taxon>Dyella</taxon>
    </lineage>
</organism>
<evidence type="ECO:0000313" key="5">
    <source>
        <dbReference type="EMBL" id="MBM7131512.1"/>
    </source>
</evidence>
<accession>A0ABS2KK28</accession>
<name>A0ABS2KK28_9GAMM</name>
<sequence length="722" mass="75904">MIGACLCALSTSSLQAAENPPANTVELSPLPLDNTQAAPSLAVLGLNGSVTGAGLLAFQGGYNPMDWSGVLRAATVDDDGAPASVVWDAGVLLTNASVTPPDRRTLLTAGMTANGIAGMAFEPAAAFDEAEVQGLMTPAPEDALRDTLAARVDYLRGVRGKEQDGTLRPRSSLLGAIIHAQAVYVGYPAGRYRDHWPTRIHDKSVRAPEMEAGAQTYATFVADQADRTPTLYIAANDGMLHAFLSPQPDCERIPCKLPSDAGKERWAYLPRAAYANLGNLTQALHFQFQPTVDATPATRDVFFGERGRHEWHTLLTGGLGLGGRGVYALDVARASLGSSVFPSRTVLWEFDADAAPGLSMAGDAYRPADLGYTYGQPAVARLASGQWAVLVPGGYFPDCSKSDRPARCESAAEDAPADYAALFVLDAQTGEVIRELKTPTSIPGVSGYGLATPVLGDYDDDQIDDIAFAGDLAGNLWRFDLSSPRASDWTVTLAFRPAVQGDQPITTSPRLFPGPATGRFMVVFGTGKYLGAGDRSADIPVQSLYGIRDRLDGRGRPLTATRTNLRAQALSQTVVDGATLRNLSSVPLSAKDDGWYVDLNVVPGERVVITPTALFNTGSVLVTTLIPDGPAHAGPQSAVMAVDAATGGAGNAVSFQGGSYVGGLTDKPRSSGSLPVATAIGGGKLILPGISLQGGRNKLPVPLSFDSPIWRRRSWTLLTPDD</sequence>
<proteinExistence type="predicted"/>
<evidence type="ECO:0000256" key="1">
    <source>
        <dbReference type="ARBA" id="ARBA00022723"/>
    </source>
</evidence>
<feature type="signal peptide" evidence="3">
    <location>
        <begin position="1"/>
        <end position="16"/>
    </location>
</feature>
<feature type="domain" description="PilY1 beta-propeller" evidence="4">
    <location>
        <begin position="214"/>
        <end position="572"/>
    </location>
</feature>
<dbReference type="RefSeq" id="WP_204633074.1">
    <property type="nucleotide sequence ID" value="NZ_BSOC01000001.1"/>
</dbReference>
<keyword evidence="1" id="KW-0479">Metal-binding</keyword>
<evidence type="ECO:0000313" key="6">
    <source>
        <dbReference type="Proteomes" id="UP001430193"/>
    </source>
</evidence>
<dbReference type="Pfam" id="PF05567">
    <property type="entry name" value="T4P_PilY1"/>
    <property type="match status" value="1"/>
</dbReference>